<keyword evidence="4" id="KW-1185">Reference proteome</keyword>
<dbReference type="GO" id="GO:0048269">
    <property type="term" value="C:methionine adenosyltransferase complex"/>
    <property type="evidence" value="ECO:0007669"/>
    <property type="project" value="TreeGrafter"/>
</dbReference>
<dbReference type="EMBL" id="BJMH01000025">
    <property type="protein sequence ID" value="GEB34655.1"/>
    <property type="molecule type" value="Genomic_DNA"/>
</dbReference>
<dbReference type="SUPFAM" id="SSF51735">
    <property type="entry name" value="NAD(P)-binding Rossmann-fold domains"/>
    <property type="match status" value="1"/>
</dbReference>
<reference evidence="3 4" key="1">
    <citation type="submission" date="2019-06" db="EMBL/GenBank/DDBJ databases">
        <title>Whole genome shotgun sequence of Brevibacillus parabrevis NBRC 12334.</title>
        <authorList>
            <person name="Hosoyama A."/>
            <person name="Uohara A."/>
            <person name="Ohji S."/>
            <person name="Ichikawa N."/>
        </authorList>
    </citation>
    <scope>NUCLEOTIDE SEQUENCE [LARGE SCALE GENOMIC DNA]</scope>
    <source>
        <strain evidence="3 4">NBRC 12334</strain>
    </source>
</reference>
<keyword evidence="1" id="KW-0521">NADP</keyword>
<organism evidence="3 4">
    <name type="scientific">Brevibacillus parabrevis</name>
    <dbReference type="NCBI Taxonomy" id="54914"/>
    <lineage>
        <taxon>Bacteria</taxon>
        <taxon>Bacillati</taxon>
        <taxon>Bacillota</taxon>
        <taxon>Bacilli</taxon>
        <taxon>Bacillales</taxon>
        <taxon>Paenibacillaceae</taxon>
        <taxon>Brevibacillus</taxon>
    </lineage>
</organism>
<sequence length="296" mass="32549">MKKRRMLLLGASGYLGAQIFHELQQDADNEVVGTCYSAPPTGEQLVQVDVTHPAAFAALLADFAPEIVIWALMSATDEHALITEGLDILQAHLPPKSRVIFISSDGIFGQGTGAFAEEDQPLMLSERNPLARYSRAKWLGEELVRQRREQHVIVRIGPLYGCNSLGKWDKRAATIRQELAAGRPITRTSNLFKTFLHVQDAAQAIKELADSSFVGTLHLGPAQKESYYSFAVTLAKALGLDSRLVTEDRLDAEEAREKGIPLDTSLNTGRANALLRTRFRQVGEAACSAAKETERH</sequence>
<dbReference type="EC" id="1.1.1.133" evidence="1"/>
<dbReference type="InterPro" id="IPR005913">
    <property type="entry name" value="dTDP_dehydrorham_reduct"/>
</dbReference>
<evidence type="ECO:0000313" key="3">
    <source>
        <dbReference type="EMBL" id="GEB34655.1"/>
    </source>
</evidence>
<comment type="caution">
    <text evidence="3">The sequence shown here is derived from an EMBL/GenBank/DDBJ whole genome shotgun (WGS) entry which is preliminary data.</text>
</comment>
<comment type="function">
    <text evidence="1">Catalyzes the reduction of dTDP-6-deoxy-L-lyxo-4-hexulose to yield dTDP-L-rhamnose.</text>
</comment>
<evidence type="ECO:0000256" key="1">
    <source>
        <dbReference type="RuleBase" id="RU364082"/>
    </source>
</evidence>
<evidence type="ECO:0000259" key="2">
    <source>
        <dbReference type="Pfam" id="PF01370"/>
    </source>
</evidence>
<dbReference type="Gene3D" id="3.40.50.720">
    <property type="entry name" value="NAD(P)-binding Rossmann-like Domain"/>
    <property type="match status" value="1"/>
</dbReference>
<evidence type="ECO:0000313" key="4">
    <source>
        <dbReference type="Proteomes" id="UP000316882"/>
    </source>
</evidence>
<dbReference type="InterPro" id="IPR036291">
    <property type="entry name" value="NAD(P)-bd_dom_sf"/>
</dbReference>
<gene>
    <name evidence="3" type="primary">rfbD</name>
    <name evidence="3" type="ORF">BPA01_42350</name>
</gene>
<feature type="domain" description="NAD-dependent epimerase/dehydratase" evidence="2">
    <location>
        <begin position="6"/>
        <end position="209"/>
    </location>
</feature>
<dbReference type="RefSeq" id="WP_122965945.1">
    <property type="nucleotide sequence ID" value="NZ_BJMH01000025.1"/>
</dbReference>
<comment type="pathway">
    <text evidence="1">Carbohydrate biosynthesis; dTDP-L-rhamnose biosynthesis.</text>
</comment>
<comment type="similarity">
    <text evidence="1">Belongs to the dTDP-4-dehydrorhamnose reductase family.</text>
</comment>
<dbReference type="Proteomes" id="UP000316882">
    <property type="component" value="Unassembled WGS sequence"/>
</dbReference>
<keyword evidence="1" id="KW-0560">Oxidoreductase</keyword>
<dbReference type="GO" id="GO:0048270">
    <property type="term" value="F:methionine adenosyltransferase regulator activity"/>
    <property type="evidence" value="ECO:0007669"/>
    <property type="project" value="TreeGrafter"/>
</dbReference>
<accession>A0A4Y3PP42</accession>
<protein>
    <recommendedName>
        <fullName evidence="1">dTDP-4-dehydrorhamnose reductase</fullName>
        <ecNumber evidence="1">1.1.1.133</ecNumber>
    </recommendedName>
</protein>
<name>A0A4Y3PP42_BREPA</name>
<dbReference type="GO" id="GO:0006556">
    <property type="term" value="P:S-adenosylmethionine biosynthetic process"/>
    <property type="evidence" value="ECO:0007669"/>
    <property type="project" value="TreeGrafter"/>
</dbReference>
<dbReference type="PANTHER" id="PTHR10491">
    <property type="entry name" value="DTDP-4-DEHYDRORHAMNOSE REDUCTASE"/>
    <property type="match status" value="1"/>
</dbReference>
<dbReference type="GO" id="GO:0008831">
    <property type="term" value="F:dTDP-4-dehydrorhamnose reductase activity"/>
    <property type="evidence" value="ECO:0007669"/>
    <property type="project" value="UniProtKB-EC"/>
</dbReference>
<dbReference type="PANTHER" id="PTHR10491:SF4">
    <property type="entry name" value="METHIONINE ADENOSYLTRANSFERASE 2 SUBUNIT BETA"/>
    <property type="match status" value="1"/>
</dbReference>
<proteinExistence type="inferred from homology"/>
<dbReference type="UniPathway" id="UPA00124"/>
<dbReference type="InterPro" id="IPR001509">
    <property type="entry name" value="Epimerase_deHydtase"/>
</dbReference>
<dbReference type="Pfam" id="PF01370">
    <property type="entry name" value="Epimerase"/>
    <property type="match status" value="1"/>
</dbReference>
<dbReference type="AlphaFoldDB" id="A0A4Y3PP42"/>
<dbReference type="GO" id="GO:0019305">
    <property type="term" value="P:dTDP-rhamnose biosynthetic process"/>
    <property type="evidence" value="ECO:0007669"/>
    <property type="project" value="UniProtKB-UniPathway"/>
</dbReference>